<dbReference type="Pfam" id="PF13561">
    <property type="entry name" value="adh_short_C2"/>
    <property type="match status" value="1"/>
</dbReference>
<gene>
    <name evidence="4" type="ORF">KFK14_05320</name>
</gene>
<reference evidence="4" key="1">
    <citation type="submission" date="2021-04" db="EMBL/GenBank/DDBJ databases">
        <title>Isolation of p-tert-butylphenol degrading bacteria Sphingobium phenoxybenzoativorans Tas13 from active sludge.</title>
        <authorList>
            <person name="Li Y."/>
        </authorList>
    </citation>
    <scope>NUCLEOTIDE SEQUENCE</scope>
    <source>
        <strain evidence="4">Tas13</strain>
    </source>
</reference>
<evidence type="ECO:0000256" key="1">
    <source>
        <dbReference type="ARBA" id="ARBA00006484"/>
    </source>
</evidence>
<dbReference type="InterPro" id="IPR036291">
    <property type="entry name" value="NAD(P)-bd_dom_sf"/>
</dbReference>
<dbReference type="RefSeq" id="WP_212610151.1">
    <property type="nucleotide sequence ID" value="NZ_CP073910.1"/>
</dbReference>
<comment type="similarity">
    <text evidence="1">Belongs to the short-chain dehydrogenases/reductases (SDR) family.</text>
</comment>
<keyword evidence="5" id="KW-1185">Reference proteome</keyword>
<dbReference type="EMBL" id="CP073910">
    <property type="protein sequence ID" value="QUT06861.1"/>
    <property type="molecule type" value="Genomic_DNA"/>
</dbReference>
<dbReference type="PRINTS" id="PR00080">
    <property type="entry name" value="SDRFAMILY"/>
</dbReference>
<dbReference type="Proteomes" id="UP000681425">
    <property type="component" value="Chromosome"/>
</dbReference>
<dbReference type="SUPFAM" id="SSF51735">
    <property type="entry name" value="NAD(P)-binding Rossmann-fold domains"/>
    <property type="match status" value="1"/>
</dbReference>
<protein>
    <submittedName>
        <fullName evidence="4">SDR family oxidoreductase</fullName>
    </submittedName>
</protein>
<evidence type="ECO:0000256" key="3">
    <source>
        <dbReference type="ARBA" id="ARBA00051383"/>
    </source>
</evidence>
<dbReference type="KEGG" id="spph:KFK14_05320"/>
<accession>A0A975K8P4</accession>
<evidence type="ECO:0000256" key="2">
    <source>
        <dbReference type="ARBA" id="ARBA00023002"/>
    </source>
</evidence>
<dbReference type="InterPro" id="IPR002347">
    <property type="entry name" value="SDR_fam"/>
</dbReference>
<sequence length="246" mass="25417">MAQRLEGKVAVVTGGASGIGFAIAEAFLREGSRVVIGDITPRVHDVVKGLGPSASGFLVDVTKSVQVADLLQHAVSTFGGLDILCNNAGLDGVQTSLVDYNELEFDHVVAVNLKGPFLGMKHAIPLLRQRGGGAIVNTASIAGSVVMPNMPAYCAAKAGVMQLTKVAAVESARDNIRVNSICPGVIRTQMVEGLPPEFIAGLEKSTPAGRIADPKEVANLAVFLASAESPFLTGVSINIDGGFTLL</sequence>
<dbReference type="PANTHER" id="PTHR24321:SF11">
    <property type="entry name" value="BLR0893 PROTEIN"/>
    <property type="match status" value="1"/>
</dbReference>
<dbReference type="PRINTS" id="PR00081">
    <property type="entry name" value="GDHRDH"/>
</dbReference>
<dbReference type="AlphaFoldDB" id="A0A975K8P4"/>
<dbReference type="PANTHER" id="PTHR24321">
    <property type="entry name" value="DEHYDROGENASES, SHORT CHAIN"/>
    <property type="match status" value="1"/>
</dbReference>
<dbReference type="PROSITE" id="PS00061">
    <property type="entry name" value="ADH_SHORT"/>
    <property type="match status" value="1"/>
</dbReference>
<name>A0A975K8P4_9SPHN</name>
<evidence type="ECO:0000313" key="5">
    <source>
        <dbReference type="Proteomes" id="UP000681425"/>
    </source>
</evidence>
<dbReference type="GO" id="GO:0016491">
    <property type="term" value="F:oxidoreductase activity"/>
    <property type="evidence" value="ECO:0007669"/>
    <property type="project" value="UniProtKB-KW"/>
</dbReference>
<comment type="catalytic activity">
    <reaction evidence="3">
        <text>2,5-dichlorocyclohexa-2,5-dien-1,4-diol + NAD(+) = 2,5-dichlorohydroquinone + NADH + H(+)</text>
        <dbReference type="Rhea" id="RHEA:15741"/>
        <dbReference type="ChEBI" id="CHEBI:15378"/>
        <dbReference type="ChEBI" id="CHEBI:27545"/>
        <dbReference type="ChEBI" id="CHEBI:28975"/>
        <dbReference type="ChEBI" id="CHEBI:57540"/>
        <dbReference type="ChEBI" id="CHEBI:57945"/>
    </reaction>
</comment>
<evidence type="ECO:0000313" key="4">
    <source>
        <dbReference type="EMBL" id="QUT06861.1"/>
    </source>
</evidence>
<dbReference type="Gene3D" id="3.40.50.720">
    <property type="entry name" value="NAD(P)-binding Rossmann-like Domain"/>
    <property type="match status" value="1"/>
</dbReference>
<dbReference type="InterPro" id="IPR020904">
    <property type="entry name" value="Sc_DH/Rdtase_CS"/>
</dbReference>
<proteinExistence type="inferred from homology"/>
<dbReference type="CDD" id="cd05233">
    <property type="entry name" value="SDR_c"/>
    <property type="match status" value="1"/>
</dbReference>
<dbReference type="NCBIfam" id="NF005559">
    <property type="entry name" value="PRK07231.1"/>
    <property type="match status" value="1"/>
</dbReference>
<keyword evidence="2" id="KW-0560">Oxidoreductase</keyword>
<dbReference type="FunFam" id="3.40.50.720:FF:000084">
    <property type="entry name" value="Short-chain dehydrogenase reductase"/>
    <property type="match status" value="1"/>
</dbReference>
<organism evidence="4 5">
    <name type="scientific">Sphingobium phenoxybenzoativorans</name>
    <dbReference type="NCBI Taxonomy" id="1592790"/>
    <lineage>
        <taxon>Bacteria</taxon>
        <taxon>Pseudomonadati</taxon>
        <taxon>Pseudomonadota</taxon>
        <taxon>Alphaproteobacteria</taxon>
        <taxon>Sphingomonadales</taxon>
        <taxon>Sphingomonadaceae</taxon>
        <taxon>Sphingobium</taxon>
    </lineage>
</organism>